<evidence type="ECO:0000313" key="2">
    <source>
        <dbReference type="Proteomes" id="UP000499080"/>
    </source>
</evidence>
<dbReference type="PROSITE" id="PS51257">
    <property type="entry name" value="PROKAR_LIPOPROTEIN"/>
    <property type="match status" value="1"/>
</dbReference>
<dbReference type="AlphaFoldDB" id="A0A4Y2TS46"/>
<name>A0A4Y2TS46_ARAVE</name>
<sequence length="90" mass="10234">MAERRNNRTCEYFEIRLSSLHILASSCRDQRNSTTKIRPVFDASAKQKNGSSLNSCLEKGPNLVELIPCILNRFRLGTFGEIADIKKTFL</sequence>
<protein>
    <submittedName>
        <fullName evidence="1">Uncharacterized protein</fullName>
    </submittedName>
</protein>
<keyword evidence="2" id="KW-1185">Reference proteome</keyword>
<evidence type="ECO:0000313" key="1">
    <source>
        <dbReference type="EMBL" id="GBO02494.1"/>
    </source>
</evidence>
<dbReference type="EMBL" id="BGPR01030154">
    <property type="protein sequence ID" value="GBO02494.1"/>
    <property type="molecule type" value="Genomic_DNA"/>
</dbReference>
<proteinExistence type="predicted"/>
<comment type="caution">
    <text evidence="1">The sequence shown here is derived from an EMBL/GenBank/DDBJ whole genome shotgun (WGS) entry which is preliminary data.</text>
</comment>
<dbReference type="OrthoDB" id="5967017at2759"/>
<gene>
    <name evidence="1" type="ORF">AVEN_70403_1</name>
</gene>
<dbReference type="Proteomes" id="UP000499080">
    <property type="component" value="Unassembled WGS sequence"/>
</dbReference>
<reference evidence="1 2" key="1">
    <citation type="journal article" date="2019" name="Sci. Rep.">
        <title>Orb-weaving spider Araneus ventricosus genome elucidates the spidroin gene catalogue.</title>
        <authorList>
            <person name="Kono N."/>
            <person name="Nakamura H."/>
            <person name="Ohtoshi R."/>
            <person name="Moran D.A.P."/>
            <person name="Shinohara A."/>
            <person name="Yoshida Y."/>
            <person name="Fujiwara M."/>
            <person name="Mori M."/>
            <person name="Tomita M."/>
            <person name="Arakawa K."/>
        </authorList>
    </citation>
    <scope>NUCLEOTIDE SEQUENCE [LARGE SCALE GENOMIC DNA]</scope>
</reference>
<accession>A0A4Y2TS46</accession>
<organism evidence="1 2">
    <name type="scientific">Araneus ventricosus</name>
    <name type="common">Orbweaver spider</name>
    <name type="synonym">Epeira ventricosa</name>
    <dbReference type="NCBI Taxonomy" id="182803"/>
    <lineage>
        <taxon>Eukaryota</taxon>
        <taxon>Metazoa</taxon>
        <taxon>Ecdysozoa</taxon>
        <taxon>Arthropoda</taxon>
        <taxon>Chelicerata</taxon>
        <taxon>Arachnida</taxon>
        <taxon>Araneae</taxon>
        <taxon>Araneomorphae</taxon>
        <taxon>Entelegynae</taxon>
        <taxon>Araneoidea</taxon>
        <taxon>Araneidae</taxon>
        <taxon>Araneus</taxon>
    </lineage>
</organism>